<sequence>MATFTQWLMGIIAVVLGAVGAALCFAFTGGLGLIVGSALLAGGVSGFMAAYQGLSWGDFWTSVVSGAICGALSGFASPLISNVATHFASLMGNQLSGYLIHMAVSVVGHMALSFVTNGLQNVFRGKSFTANWKQALLSGAVIGAISSAVYIIQDYGIDKIVQKIEKFYEEYGSHPLVSQFTNRVRQFIPDYISRMNDGFLKQGLQFAWEKVQSMSSSQLAMFINNNIHYIGEFVVGAASQYIMHGKVNFLLAAGQAIAYGCANRSLASRNLSRQLMRQVPPPAVLYNTNSIIDTVSSTLRSGTNEVEQPATPNQTPEAQIPASKEPLSTPAPIEEPPTYEEATRDDVLILPSAEPSVPSEAASISPIGVGEIATHDDCLNFPETPSYTSLPEVSTDTNSERIEPSAPLIDSTVSPPLNVSDEPSILQPPQISHVHKTDVPVPQKPENNENKNQTNVSKTLTLKELGSEHATSKATAEITSIVTENNESILQDNVIEPLSSSSITVLKPLKTEPVAGTIITDKVEEFGTINVIDSKNEKKGGNDVKIASEYVAFNKGSLSEVEEVPVHHVNVSEAQQCIKILSKSQNELVSSDEEFEIINDYERYDVDTIDGNAMENIETELFKVNKIYQEQEQNQIKESCQNSRLEVWQYNTEDYAQKIGVNVQNHKNEGNIGKPKKFSILETLKLTKNNIVPNISDFCKPLKWTASSRSQKKLLFVSPFVLFNEKEAKYQLWDPKEWPVFPEGGVRVVTVSGSHSSGRTTFIHSLAYTLGYSLTEEQAITSRFPTGVFMYLFSEDNLLVLDCTDSLTRIDDNLAPSALTLELFCNLISDHRIHHVVMGDNPGAYIDHCEKTMKMLYRSGGFVDLQGGRMATLLLRYPDKMSKKGIKKFNEMQSNYQKQTEEKVESYRNLINVLNDPSNFIDSNGDEIPGLKGEKENEFAKIVEDRSFDLKMEKLIFLPKNYSTAEQQLYHSEVRHIAEMIIKTTPIHHAFEELPSEIENQRPSFCELASELWYRIAESDELFKSTTNAMNKHTVSQSGDKFNVDAYFKEIQEQFGNVDAVVKTFQWIKEASEENAKNDEKDAMFVFRGIARIAEAVLKDRNNGNVNYYESCVHYALRGLLLFFGEGQKTFELMSVKAAIEDTKVLEELIDDEIINNFATVWAYFHHVAYYLFRLELINIEIVAKAINVLQKKGNGTEDQKIKANIYATMSMLIYADVNCILGQKAPSTENKKLVDEENFAEIHFKFEKEADKFLIPFKEGREYKTRQEFHEAYGRMMNFPETYFNGTDYAKYKEVKFDDLDPPVKYRFHCTMLKHFYNAIGYYVSKNVIENYAKFMPSAFDDIDEAILSQNIINLQRQALSLWSCIANLSVTFENLLPKMLLKTDLKEWLLTYRKNLQQTNLVAVLHLCNVIIYSESIYDYIQHPEFDKITANNQDFNEILVQNKRKALAKYYRHIVFDILEKTKITKAIKTFCDKNFDSSMLEEAETWIMHFEVILKQGLGKDDKNQCLFAFLDRRFGIIKKLCTVARLAEITLNDEESLSSPDTITKTLKLLFATAQFLNKLMVLNQVEENGDFFNIGKKKNSVDCVLPVNSEVWGDLTKIFEIFAETIVKQGRYFLEKTTLDSNIYEHGVLYVLWYIYNLSSISKISYSFLKAFLPSNSDSFDHLRLQFEEKLIYKIEDFCAIEVYNNEKKDIQIIQTGAYIWAKYSTKETQNLRETFHEEFNCLFGAFDESVKIWRCSEKRNKQIEDFKKRLIAGVENSEVLSRFAEQLLAQPAQSYQIDDTMRYMEIANGKKAITENEIIFSAHGHDAFYGWQFVAPNLEQKLFKALIMNCGKPKALALMFILGNDKIDKIQFVTKHFEKLLKMPPKDDMAPILSLRTKSNGVLNAKVQDLFKQSFIFEVFTEFGYQKEESEDDGIKCRATVSSILEKRSEIEIFLNVAAELIKNNKIGDLMFKSVFSDVTELATNESDRIGSFEYLELPTVFVKNAPENIRSWTVKTLREIRMRDNIRLQYSLIRIILEDGKTVQAVFLAGAFLNSVFTALAQYLNLKDENQIRLSNVENMNLSADQSLESLGLVPGGYLKAIIVKL</sequence>
<evidence type="ECO:0000313" key="2">
    <source>
        <dbReference type="WBParaSite" id="PS1159_v2.g6474.t1"/>
    </source>
</evidence>
<dbReference type="Proteomes" id="UP000887580">
    <property type="component" value="Unplaced"/>
</dbReference>
<accession>A0AC35GLJ8</accession>
<organism evidence="1 2">
    <name type="scientific">Panagrolaimus sp. PS1159</name>
    <dbReference type="NCBI Taxonomy" id="55785"/>
    <lineage>
        <taxon>Eukaryota</taxon>
        <taxon>Metazoa</taxon>
        <taxon>Ecdysozoa</taxon>
        <taxon>Nematoda</taxon>
        <taxon>Chromadorea</taxon>
        <taxon>Rhabditida</taxon>
        <taxon>Tylenchina</taxon>
        <taxon>Panagrolaimomorpha</taxon>
        <taxon>Panagrolaimoidea</taxon>
        <taxon>Panagrolaimidae</taxon>
        <taxon>Panagrolaimus</taxon>
    </lineage>
</organism>
<evidence type="ECO:0000313" key="1">
    <source>
        <dbReference type="Proteomes" id="UP000887580"/>
    </source>
</evidence>
<reference evidence="2" key="1">
    <citation type="submission" date="2022-11" db="UniProtKB">
        <authorList>
            <consortium name="WormBaseParasite"/>
        </authorList>
    </citation>
    <scope>IDENTIFICATION</scope>
</reference>
<name>A0AC35GLJ8_9BILA</name>
<proteinExistence type="predicted"/>
<dbReference type="WBParaSite" id="PS1159_v2.g6474.t1">
    <property type="protein sequence ID" value="PS1159_v2.g6474.t1"/>
    <property type="gene ID" value="PS1159_v2.g6474"/>
</dbReference>
<protein>
    <submittedName>
        <fullName evidence="2">Uncharacterized protein</fullName>
    </submittedName>
</protein>